<reference evidence="4" key="2">
    <citation type="submission" date="2020-05" db="UniProtKB">
        <authorList>
            <consortium name="EnsemblMetazoa"/>
        </authorList>
    </citation>
    <scope>IDENTIFICATION</scope>
    <source>
        <strain evidence="4">wikel</strain>
    </source>
</reference>
<dbReference type="EMBL" id="ABJB010304863">
    <property type="status" value="NOT_ANNOTATED_CDS"/>
    <property type="molecule type" value="Genomic_DNA"/>
</dbReference>
<dbReference type="Proteomes" id="UP000001555">
    <property type="component" value="Unassembled WGS sequence"/>
</dbReference>
<dbReference type="VEuPathDB" id="VectorBase:ISCP_018517"/>
<gene>
    <name evidence="3" type="ORF">IscW_ISCW007713</name>
</gene>
<keyword evidence="2" id="KW-1133">Transmembrane helix</keyword>
<dbReference type="OrthoDB" id="6512990at2759"/>
<dbReference type="PaxDb" id="6945-B7PVK7"/>
<evidence type="ECO:0000313" key="4">
    <source>
        <dbReference type="EnsemblMetazoa" id="ISCW007713-PA"/>
    </source>
</evidence>
<dbReference type="EMBL" id="ABJB010219392">
    <property type="status" value="NOT_ANNOTATED_CDS"/>
    <property type="molecule type" value="Genomic_DNA"/>
</dbReference>
<dbReference type="AlphaFoldDB" id="B7PVK7"/>
<reference evidence="3 5" key="1">
    <citation type="submission" date="2008-03" db="EMBL/GenBank/DDBJ databases">
        <title>Annotation of Ixodes scapularis.</title>
        <authorList>
            <consortium name="Ixodes scapularis Genome Project Consortium"/>
            <person name="Caler E."/>
            <person name="Hannick L.I."/>
            <person name="Bidwell S."/>
            <person name="Joardar V."/>
            <person name="Thiagarajan M."/>
            <person name="Amedeo P."/>
            <person name="Galinsky K.J."/>
            <person name="Schobel S."/>
            <person name="Inman J."/>
            <person name="Hostetler J."/>
            <person name="Miller J."/>
            <person name="Hammond M."/>
            <person name="Megy K."/>
            <person name="Lawson D."/>
            <person name="Kodira C."/>
            <person name="Sutton G."/>
            <person name="Meyer J."/>
            <person name="Hill C.A."/>
            <person name="Birren B."/>
            <person name="Nene V."/>
            <person name="Collins F."/>
            <person name="Alarcon-Chaidez F."/>
            <person name="Wikel S."/>
            <person name="Strausberg R."/>
        </authorList>
    </citation>
    <scope>NUCLEOTIDE SEQUENCE [LARGE SCALE GENOMIC DNA]</scope>
    <source>
        <strain evidence="5">Wikel</strain>
        <strain evidence="3">Wikel colony</strain>
    </source>
</reference>
<keyword evidence="2" id="KW-0812">Transmembrane</keyword>
<protein>
    <submittedName>
        <fullName evidence="3 4">Uncharacterized protein</fullName>
    </submittedName>
</protein>
<feature type="region of interest" description="Disordered" evidence="1">
    <location>
        <begin position="1"/>
        <end position="28"/>
    </location>
</feature>
<feature type="transmembrane region" description="Helical" evidence="2">
    <location>
        <begin position="117"/>
        <end position="138"/>
    </location>
</feature>
<keyword evidence="2" id="KW-0472">Membrane</keyword>
<proteinExistence type="predicted"/>
<name>B7PVK7_IXOSC</name>
<organism>
    <name type="scientific">Ixodes scapularis</name>
    <name type="common">Black-legged tick</name>
    <name type="synonym">Deer tick</name>
    <dbReference type="NCBI Taxonomy" id="6945"/>
    <lineage>
        <taxon>Eukaryota</taxon>
        <taxon>Metazoa</taxon>
        <taxon>Ecdysozoa</taxon>
        <taxon>Arthropoda</taxon>
        <taxon>Chelicerata</taxon>
        <taxon>Arachnida</taxon>
        <taxon>Acari</taxon>
        <taxon>Parasitiformes</taxon>
        <taxon>Ixodida</taxon>
        <taxon>Ixodoidea</taxon>
        <taxon>Ixodidae</taxon>
        <taxon>Ixodinae</taxon>
        <taxon>Ixodes</taxon>
    </lineage>
</organism>
<evidence type="ECO:0000256" key="2">
    <source>
        <dbReference type="SAM" id="Phobius"/>
    </source>
</evidence>
<sequence length="172" mass="18489">MASPEEPAAASFRTSPSGDRLPNGLTYQASQSGLRVTVHENPLSTVLEYRRTPSPVPQYQDNRADAVVSLPILSGRELAALSSKKPSRDESCHSPGGHRVSQVKLSSSRTRQRARDLSFLGFVTLLGAVCCVLGYLAFLRPQRTTPVAINESAAKICLTPECVKTGPPENEG</sequence>
<dbReference type="VEuPathDB" id="VectorBase:ISCI007713"/>
<dbReference type="EMBL" id="ABJB010854608">
    <property type="status" value="NOT_ANNOTATED_CDS"/>
    <property type="molecule type" value="Genomic_DNA"/>
</dbReference>
<evidence type="ECO:0000313" key="5">
    <source>
        <dbReference type="Proteomes" id="UP000001555"/>
    </source>
</evidence>
<dbReference type="EnsemblMetazoa" id="ISCW007713-RA">
    <property type="protein sequence ID" value="ISCW007713-PA"/>
    <property type="gene ID" value="ISCW007713"/>
</dbReference>
<evidence type="ECO:0000256" key="1">
    <source>
        <dbReference type="SAM" id="MobiDB-lite"/>
    </source>
</evidence>
<keyword evidence="5" id="KW-1185">Reference proteome</keyword>
<dbReference type="EMBL" id="ABJB011060811">
    <property type="status" value="NOT_ANNOTATED_CDS"/>
    <property type="molecule type" value="Genomic_DNA"/>
</dbReference>
<dbReference type="InParanoid" id="B7PVK7"/>
<dbReference type="VEuPathDB" id="VectorBase:ISCW007713"/>
<dbReference type="EMBL" id="DS800270">
    <property type="protein sequence ID" value="EEC10629.1"/>
    <property type="molecule type" value="Genomic_DNA"/>
</dbReference>
<evidence type="ECO:0000313" key="3">
    <source>
        <dbReference type="EMBL" id="EEC10629.1"/>
    </source>
</evidence>
<dbReference type="HOGENOM" id="CLU_1556987_0_0_1"/>
<feature type="region of interest" description="Disordered" evidence="1">
    <location>
        <begin position="79"/>
        <end position="107"/>
    </location>
</feature>
<accession>B7PVK7</accession>